<dbReference type="EMBL" id="AP024355">
    <property type="protein sequence ID" value="BCR05908.1"/>
    <property type="molecule type" value="Genomic_DNA"/>
</dbReference>
<evidence type="ECO:0000313" key="3">
    <source>
        <dbReference type="Proteomes" id="UP001319827"/>
    </source>
</evidence>
<keyword evidence="3" id="KW-1185">Reference proteome</keyword>
<organism evidence="2 3">
    <name type="scientific">Desulfuromonas versatilis</name>
    <dbReference type="NCBI Taxonomy" id="2802975"/>
    <lineage>
        <taxon>Bacteria</taxon>
        <taxon>Pseudomonadati</taxon>
        <taxon>Thermodesulfobacteriota</taxon>
        <taxon>Desulfuromonadia</taxon>
        <taxon>Desulfuromonadales</taxon>
        <taxon>Desulfuromonadaceae</taxon>
        <taxon>Desulfuromonas</taxon>
    </lineage>
</organism>
<reference evidence="2 3" key="1">
    <citation type="journal article" date="2016" name="C (Basel)">
        <title>Selective Growth of and Electricity Production by Marine Exoelectrogenic Bacteria in Self-Aggregated Hydrogel of Microbially Reduced Graphene Oxide.</title>
        <authorList>
            <person name="Yoshida N."/>
            <person name="Goto Y."/>
            <person name="Miyata Y."/>
        </authorList>
    </citation>
    <scope>NUCLEOTIDE SEQUENCE [LARGE SCALE GENOMIC DNA]</scope>
    <source>
        <strain evidence="2 3">NIT-T3</strain>
    </source>
</reference>
<evidence type="ECO:0000256" key="1">
    <source>
        <dbReference type="SAM" id="MobiDB-lite"/>
    </source>
</evidence>
<feature type="compositionally biased region" description="Polar residues" evidence="1">
    <location>
        <begin position="52"/>
        <end position="72"/>
    </location>
</feature>
<feature type="region of interest" description="Disordered" evidence="1">
    <location>
        <begin position="1"/>
        <end position="30"/>
    </location>
</feature>
<reference evidence="2 3" key="2">
    <citation type="journal article" date="2021" name="Int. J. Syst. Evol. Microbiol.">
        <title>Isolation and Polyphasic Characterization of Desulfuromonas versatilis sp. Nov., an Electrogenic Bacteria Capable of Versatile Metabolism Isolated from a Graphene Oxide-Reducing Enrichment Culture.</title>
        <authorList>
            <person name="Xie L."/>
            <person name="Yoshida N."/>
            <person name="Ishii S."/>
            <person name="Meng L."/>
        </authorList>
    </citation>
    <scope>NUCLEOTIDE SEQUENCE [LARGE SCALE GENOMIC DNA]</scope>
    <source>
        <strain evidence="2 3">NIT-T3</strain>
    </source>
</reference>
<evidence type="ECO:0000313" key="2">
    <source>
        <dbReference type="EMBL" id="BCR05908.1"/>
    </source>
</evidence>
<protein>
    <submittedName>
        <fullName evidence="2">Uncharacterized protein</fullName>
    </submittedName>
</protein>
<feature type="region of interest" description="Disordered" evidence="1">
    <location>
        <begin position="44"/>
        <end position="77"/>
    </location>
</feature>
<gene>
    <name evidence="2" type="ORF">DESUT3_29770</name>
</gene>
<name>A0ABM8HV87_9BACT</name>
<dbReference type="Proteomes" id="UP001319827">
    <property type="component" value="Chromosome"/>
</dbReference>
<dbReference type="RefSeq" id="WP_221249302.1">
    <property type="nucleotide sequence ID" value="NZ_AP024355.1"/>
</dbReference>
<sequence>MFSAALGSLGLSPVDPTDPPGGGRSPNLLRLAEGKKAEEYLRTLRHADGPKGQTQKHQPSGNDGIESSSHAQGTHPEISRRLLYRLFTAVQGKFS</sequence>
<accession>A0ABM8HV87</accession>
<proteinExistence type="predicted"/>